<name>A0A504Y8K6_FASGI</name>
<comment type="caution">
    <text evidence="12">The sequence shown here is derived from an EMBL/GenBank/DDBJ whole genome shotgun (WGS) entry which is preliminary data.</text>
</comment>
<keyword evidence="9" id="KW-0030">Aminoacyl-tRNA synthetase</keyword>
<dbReference type="GO" id="GO:0005524">
    <property type="term" value="F:ATP binding"/>
    <property type="evidence" value="ECO:0007669"/>
    <property type="project" value="UniProtKB-KW"/>
</dbReference>
<evidence type="ECO:0000256" key="5">
    <source>
        <dbReference type="ARBA" id="ARBA00022741"/>
    </source>
</evidence>
<dbReference type="GO" id="GO:0004813">
    <property type="term" value="F:alanine-tRNA ligase activity"/>
    <property type="evidence" value="ECO:0007669"/>
    <property type="project" value="UniProtKB-EC"/>
</dbReference>
<evidence type="ECO:0000256" key="9">
    <source>
        <dbReference type="ARBA" id="ARBA00023146"/>
    </source>
</evidence>
<proteinExistence type="inferred from homology"/>
<dbReference type="PANTHER" id="PTHR11777">
    <property type="entry name" value="ALANYL-TRNA SYNTHETASE"/>
    <property type="match status" value="1"/>
</dbReference>
<dbReference type="InterPro" id="IPR050058">
    <property type="entry name" value="Ala-tRNA_ligase"/>
</dbReference>
<dbReference type="EMBL" id="SUNJ01013308">
    <property type="protein sequence ID" value="TPP57353.1"/>
    <property type="molecule type" value="Genomic_DNA"/>
</dbReference>
<keyword evidence="13" id="KW-1185">Reference proteome</keyword>
<evidence type="ECO:0000256" key="4">
    <source>
        <dbReference type="ARBA" id="ARBA00022598"/>
    </source>
</evidence>
<dbReference type="InterPro" id="IPR045864">
    <property type="entry name" value="aa-tRNA-synth_II/BPL/LPL"/>
</dbReference>
<dbReference type="PANTHER" id="PTHR11777:SF9">
    <property type="entry name" value="ALANINE--TRNA LIGASE, CYTOPLASMIC"/>
    <property type="match status" value="1"/>
</dbReference>
<keyword evidence="3" id="KW-0820">tRNA-binding</keyword>
<organism evidence="12 13">
    <name type="scientific">Fasciola gigantica</name>
    <name type="common">Giant liver fluke</name>
    <dbReference type="NCBI Taxonomy" id="46835"/>
    <lineage>
        <taxon>Eukaryota</taxon>
        <taxon>Metazoa</taxon>
        <taxon>Spiralia</taxon>
        <taxon>Lophotrochozoa</taxon>
        <taxon>Platyhelminthes</taxon>
        <taxon>Trematoda</taxon>
        <taxon>Digenea</taxon>
        <taxon>Plagiorchiida</taxon>
        <taxon>Echinostomata</taxon>
        <taxon>Echinostomatoidea</taxon>
        <taxon>Fasciolidae</taxon>
        <taxon>Fasciola</taxon>
    </lineage>
</organism>
<keyword evidence="8" id="KW-0648">Protein biosynthesis</keyword>
<evidence type="ECO:0000256" key="8">
    <source>
        <dbReference type="ARBA" id="ARBA00022917"/>
    </source>
</evidence>
<evidence type="ECO:0000256" key="10">
    <source>
        <dbReference type="SAM" id="MobiDB-lite"/>
    </source>
</evidence>
<dbReference type="GO" id="GO:0006419">
    <property type="term" value="P:alanyl-tRNA aminoacylation"/>
    <property type="evidence" value="ECO:0007669"/>
    <property type="project" value="InterPro"/>
</dbReference>
<dbReference type="AlphaFoldDB" id="A0A504Y8K6"/>
<keyword evidence="4 12" id="KW-0436">Ligase</keyword>
<sequence length="771" mass="85242">MPFGNATALLVSNRVFALKRLRNSVPWWLLNGFLHPRIRLLATVPSSGPDLQITGQCIGEVDETVPRHVPLASSIRLANATADDLRLEFLAYFQSKRHTIVAPSSIFPKTHEGSYFVNAGMNQFKSLILGQKSTASSVQFTRLSRATNSQPCIRLGGRHDDLNDVGYDRQHHTMFEMLGSWSFGDYYKEKACHFMWDFVTKVLGLPKNALYVTYFGGCPEMGLPADDVTRDIWLRLGVMDQKLLPFGIAHNFWRAGNASGAGLCGPSTELHVDFHSLQDADGLQCARCLINTTSPQGATSTYDTDVFQPLLEFIQAKATTSSWTPPAYAGEFIPFCRQPSQTETENQAAVEEEKSAVTTTVRSFSSLFRKLLPPKRARRPFCANQNCSEQTGERVNLHSISASVTGSSTEDHNLLDRWHRDTAYRLMVDHSRALAHALSDGLLPGRQGLGLKLRQLIHRAARASVLTGLDPLTQSRSVLGSLVAEMEALVTKEMLAVLPRLEAQEEAFHQCLDENPDGTRLSPEQVSRLLNGNYGTPVSWDMLCAQSHWFGLCVPEAPLSSSSSTSCTPASSSSSRANTSTPAHQSQSRPDQSVAMAEQLYRANFKPSDDTAKYNYERQNSSLDSASGYDIPTIEARLLAVFVNDAEANRTHLLRSTDDVSHVSLNSNQILSGRVGLVFDQTNFFASAGGQDSDKGVIRLSSSVSYSFVTRFHEMIHCALLNIHSLHFGQTHAAQGHITYKFPLGDLVALYQSREWLCARCRFDLQLQVTS</sequence>
<evidence type="ECO:0000256" key="3">
    <source>
        <dbReference type="ARBA" id="ARBA00022555"/>
    </source>
</evidence>
<dbReference type="InterPro" id="IPR002318">
    <property type="entry name" value="Ala-tRNA-lgiase_IIc"/>
</dbReference>
<dbReference type="InterPro" id="IPR009000">
    <property type="entry name" value="Transl_B-barrel_sf"/>
</dbReference>
<dbReference type="Pfam" id="PF01411">
    <property type="entry name" value="tRNA-synt_2c"/>
    <property type="match status" value="2"/>
</dbReference>
<evidence type="ECO:0000256" key="6">
    <source>
        <dbReference type="ARBA" id="ARBA00022840"/>
    </source>
</evidence>
<dbReference type="PRINTS" id="PR00980">
    <property type="entry name" value="TRNASYNTHALA"/>
</dbReference>
<dbReference type="STRING" id="46835.A0A504Y8K6"/>
<evidence type="ECO:0000256" key="2">
    <source>
        <dbReference type="ARBA" id="ARBA00013168"/>
    </source>
</evidence>
<dbReference type="EC" id="6.1.1.7" evidence="2"/>
<keyword evidence="5" id="KW-0547">Nucleotide-binding</keyword>
<dbReference type="Gene3D" id="3.30.930.10">
    <property type="entry name" value="Bira Bifunctional Protein, Domain 2"/>
    <property type="match status" value="1"/>
</dbReference>
<gene>
    <name evidence="12" type="ORF">FGIG_01517</name>
</gene>
<evidence type="ECO:0000256" key="1">
    <source>
        <dbReference type="ARBA" id="ARBA00008226"/>
    </source>
</evidence>
<dbReference type="PROSITE" id="PS50860">
    <property type="entry name" value="AA_TRNA_LIGASE_II_ALA"/>
    <property type="match status" value="1"/>
</dbReference>
<feature type="domain" description="Alanyl-transfer RNA synthetases family profile" evidence="11">
    <location>
        <begin position="80"/>
        <end position="771"/>
    </location>
</feature>
<keyword evidence="7" id="KW-0694">RNA-binding</keyword>
<dbReference type="GO" id="GO:0002161">
    <property type="term" value="F:aminoacyl-tRNA deacylase activity"/>
    <property type="evidence" value="ECO:0007669"/>
    <property type="project" value="TreeGrafter"/>
</dbReference>
<feature type="compositionally biased region" description="Low complexity" evidence="10">
    <location>
        <begin position="561"/>
        <end position="583"/>
    </location>
</feature>
<dbReference type="InterPro" id="IPR018164">
    <property type="entry name" value="Ala-tRNA-synth_IIc_N"/>
</dbReference>
<keyword evidence="6" id="KW-0067">ATP-binding</keyword>
<feature type="region of interest" description="Disordered" evidence="10">
    <location>
        <begin position="561"/>
        <end position="594"/>
    </location>
</feature>
<dbReference type="Gene3D" id="2.40.30.130">
    <property type="match status" value="1"/>
</dbReference>
<dbReference type="SUPFAM" id="SSF55681">
    <property type="entry name" value="Class II aaRS and biotin synthetases"/>
    <property type="match status" value="1"/>
</dbReference>
<dbReference type="SUPFAM" id="SSF101353">
    <property type="entry name" value="Putative anticodon-binding domain of alanyl-tRNA synthetase (AlaRS)"/>
    <property type="match status" value="1"/>
</dbReference>
<dbReference type="GO" id="GO:0000049">
    <property type="term" value="F:tRNA binding"/>
    <property type="evidence" value="ECO:0007669"/>
    <property type="project" value="UniProtKB-KW"/>
</dbReference>
<dbReference type="InterPro" id="IPR018165">
    <property type="entry name" value="Ala-tRNA-synth_IIc_core"/>
</dbReference>
<comment type="similarity">
    <text evidence="1">Belongs to the class-II aminoacyl-tRNA synthetase family.</text>
</comment>
<dbReference type="SUPFAM" id="SSF50447">
    <property type="entry name" value="Translation proteins"/>
    <property type="match status" value="1"/>
</dbReference>
<dbReference type="GO" id="GO:0005739">
    <property type="term" value="C:mitochondrion"/>
    <property type="evidence" value="ECO:0007669"/>
    <property type="project" value="TreeGrafter"/>
</dbReference>
<dbReference type="OrthoDB" id="2423964at2759"/>
<dbReference type="Proteomes" id="UP000316759">
    <property type="component" value="Unassembled WGS sequence"/>
</dbReference>
<evidence type="ECO:0000259" key="11">
    <source>
        <dbReference type="PROSITE" id="PS50860"/>
    </source>
</evidence>
<protein>
    <recommendedName>
        <fullName evidence="2">alanine--tRNA ligase</fullName>
        <ecNumber evidence="2">6.1.1.7</ecNumber>
    </recommendedName>
</protein>
<accession>A0A504Y8K6</accession>
<evidence type="ECO:0000313" key="12">
    <source>
        <dbReference type="EMBL" id="TPP57353.1"/>
    </source>
</evidence>
<reference evidence="12 13" key="1">
    <citation type="submission" date="2019-04" db="EMBL/GenBank/DDBJ databases">
        <title>Annotation for the trematode Fasciola gigantica.</title>
        <authorList>
            <person name="Choi Y.-J."/>
        </authorList>
    </citation>
    <scope>NUCLEOTIDE SEQUENCE [LARGE SCALE GENOMIC DNA]</scope>
    <source>
        <strain evidence="12">Uganda_cow_1</strain>
    </source>
</reference>
<evidence type="ECO:0000313" key="13">
    <source>
        <dbReference type="Proteomes" id="UP000316759"/>
    </source>
</evidence>
<dbReference type="InterPro" id="IPR018162">
    <property type="entry name" value="Ala-tRNA-ligase_IIc_anticod-bd"/>
</dbReference>
<evidence type="ECO:0000256" key="7">
    <source>
        <dbReference type="ARBA" id="ARBA00022884"/>
    </source>
</evidence>